<evidence type="ECO:0000256" key="2">
    <source>
        <dbReference type="ARBA" id="ARBA00022801"/>
    </source>
</evidence>
<evidence type="ECO:0000259" key="5">
    <source>
        <dbReference type="Pfam" id="PF01055"/>
    </source>
</evidence>
<keyword evidence="3 4" id="KW-0326">Glycosidase</keyword>
<dbReference type="InterPro" id="IPR017853">
    <property type="entry name" value="GH"/>
</dbReference>
<dbReference type="PANTHER" id="PTHR43053:SF4">
    <property type="entry name" value="MYOGENESIS-REGULATING GLYCOSIDASE"/>
    <property type="match status" value="1"/>
</dbReference>
<keyword evidence="8" id="KW-1185">Reference proteome</keyword>
<dbReference type="SUPFAM" id="SSF51445">
    <property type="entry name" value="(Trans)glycosidases"/>
    <property type="match status" value="1"/>
</dbReference>
<evidence type="ECO:0000256" key="4">
    <source>
        <dbReference type="RuleBase" id="RU361185"/>
    </source>
</evidence>
<dbReference type="PANTHER" id="PTHR43053">
    <property type="entry name" value="GLYCOSIDASE FAMILY 31"/>
    <property type="match status" value="1"/>
</dbReference>
<dbReference type="AlphaFoldDB" id="A0A0V8QHS4"/>
<evidence type="ECO:0000313" key="8">
    <source>
        <dbReference type="Proteomes" id="UP000054874"/>
    </source>
</evidence>
<dbReference type="GO" id="GO:0004553">
    <property type="term" value="F:hydrolase activity, hydrolyzing O-glycosyl compounds"/>
    <property type="evidence" value="ECO:0007669"/>
    <property type="project" value="InterPro"/>
</dbReference>
<feature type="domain" description="Glycosyl hydrolase family 31 C-terminal" evidence="6">
    <location>
        <begin position="422"/>
        <end position="474"/>
    </location>
</feature>
<accession>A0A0V8QHS4</accession>
<dbReference type="OrthoDB" id="176168at2"/>
<comment type="similarity">
    <text evidence="1 4">Belongs to the glycosyl hydrolase 31 family.</text>
</comment>
<reference evidence="7 8" key="1">
    <citation type="submission" date="2015-11" db="EMBL/GenBank/DDBJ databases">
        <title>Butyribacter intestini gen. nov., sp. nov., a butyric acid-producing bacterium of the family Lachnospiraceae isolated from the human faeces.</title>
        <authorList>
            <person name="Zou Y."/>
            <person name="Xue W."/>
            <person name="Luo G."/>
            <person name="Lv M."/>
        </authorList>
    </citation>
    <scope>NUCLEOTIDE SEQUENCE [LARGE SCALE GENOMIC DNA]</scope>
    <source>
        <strain evidence="7 8">ACET-33324</strain>
    </source>
</reference>
<dbReference type="InterPro" id="IPR013780">
    <property type="entry name" value="Glyco_hydro_b"/>
</dbReference>
<dbReference type="STRING" id="290052.ASU35_06835"/>
<dbReference type="InterPro" id="IPR000322">
    <property type="entry name" value="Glyco_hydro_31_TIM"/>
</dbReference>
<evidence type="ECO:0000313" key="7">
    <source>
        <dbReference type="EMBL" id="KSV60117.1"/>
    </source>
</evidence>
<dbReference type="InterPro" id="IPR048395">
    <property type="entry name" value="Glyco_hydro_31_C"/>
</dbReference>
<organism evidence="7 8">
    <name type="scientific">Acetivibrio ethanolgignens</name>
    <dbReference type="NCBI Taxonomy" id="290052"/>
    <lineage>
        <taxon>Bacteria</taxon>
        <taxon>Bacillati</taxon>
        <taxon>Bacillota</taxon>
        <taxon>Clostridia</taxon>
        <taxon>Eubacteriales</taxon>
        <taxon>Oscillospiraceae</taxon>
        <taxon>Acetivibrio</taxon>
    </lineage>
</organism>
<keyword evidence="2 4" id="KW-0378">Hydrolase</keyword>
<dbReference type="RefSeq" id="WP_058351697.1">
    <property type="nucleotide sequence ID" value="NZ_CABMMD010000046.1"/>
</dbReference>
<evidence type="ECO:0000259" key="6">
    <source>
        <dbReference type="Pfam" id="PF21365"/>
    </source>
</evidence>
<dbReference type="Proteomes" id="UP000054874">
    <property type="component" value="Unassembled WGS sequence"/>
</dbReference>
<dbReference type="Gene3D" id="3.20.20.80">
    <property type="entry name" value="Glycosidases"/>
    <property type="match status" value="1"/>
</dbReference>
<dbReference type="Pfam" id="PF21365">
    <property type="entry name" value="Glyco_hydro_31_3rd"/>
    <property type="match status" value="1"/>
</dbReference>
<dbReference type="CDD" id="cd06592">
    <property type="entry name" value="GH31_NET37"/>
    <property type="match status" value="1"/>
</dbReference>
<gene>
    <name evidence="7" type="ORF">ASU35_06835</name>
</gene>
<dbReference type="Gene3D" id="2.60.40.1180">
    <property type="entry name" value="Golgi alpha-mannosidase II"/>
    <property type="match status" value="1"/>
</dbReference>
<proteinExistence type="inferred from homology"/>
<evidence type="ECO:0000256" key="1">
    <source>
        <dbReference type="ARBA" id="ARBA00007806"/>
    </source>
</evidence>
<sequence>MKIRFLEQEYWYGACVKYGMKMPLHADTEQELDFTSNQTPNQAMPLLISTKGRVIWRDTGFCAGFHKGVISVPDDCILTESKGRLREAYLYAMEHYFPFHERQPAKKLFSTILYNTWIELTFFQNQKDVLNYAKKLLDSGMPPGVLMIDDGWAEYYGEWSFHSGKFSNPKEMIEQLHQMGFAVMVWICPYISPDTVRFREAQRMDILIKEESKEPYIAKWWNGYSAVLDFSNPEAAGWLKEQLDDLQELGVDGFKFDAGDSIYYQEDNVSLQGVSPDEQSRLWAEFGEQYPFNEYRATFRAGGYGLLQRLCDKEHSWGETGVASLLPDTLLQGITGHPYGCPDMIGGGEYLNFQNLETYGLDEELFVRHSEIACLLPAMQFSALPCRVLSKENFAAVLRSLEVRKKYLPYLIEELERTGRTGEPLIRYMAYEFPEAGVEKIIDQFMLGSRYLVAPVYKKGSGRRKVYLPEGLWKLEDKKLESKGEYIFKESIPGKPLVFERIL</sequence>
<evidence type="ECO:0008006" key="9">
    <source>
        <dbReference type="Google" id="ProtNLM"/>
    </source>
</evidence>
<dbReference type="SUPFAM" id="SSF51011">
    <property type="entry name" value="Glycosyl hydrolase domain"/>
    <property type="match status" value="1"/>
</dbReference>
<protein>
    <recommendedName>
        <fullName evidence="9">Glycosyl hydrolase family 31</fullName>
    </recommendedName>
</protein>
<dbReference type="EMBL" id="LNAM01000046">
    <property type="protein sequence ID" value="KSV60117.1"/>
    <property type="molecule type" value="Genomic_DNA"/>
</dbReference>
<dbReference type="GO" id="GO:0005975">
    <property type="term" value="P:carbohydrate metabolic process"/>
    <property type="evidence" value="ECO:0007669"/>
    <property type="project" value="InterPro"/>
</dbReference>
<dbReference type="InterPro" id="IPR050985">
    <property type="entry name" value="Alpha-glycosidase_related"/>
</dbReference>
<comment type="caution">
    <text evidence="7">The sequence shown here is derived from an EMBL/GenBank/DDBJ whole genome shotgun (WGS) entry which is preliminary data.</text>
</comment>
<evidence type="ECO:0000256" key="3">
    <source>
        <dbReference type="ARBA" id="ARBA00023295"/>
    </source>
</evidence>
<feature type="domain" description="Glycoside hydrolase family 31 TIM barrel" evidence="5">
    <location>
        <begin position="122"/>
        <end position="301"/>
    </location>
</feature>
<name>A0A0V8QHS4_9FIRM</name>
<dbReference type="Pfam" id="PF01055">
    <property type="entry name" value="Glyco_hydro_31_2nd"/>
    <property type="match status" value="1"/>
</dbReference>